<dbReference type="Proteomes" id="UP000664654">
    <property type="component" value="Unassembled WGS sequence"/>
</dbReference>
<gene>
    <name evidence="1" type="ORF">J0A66_07850</name>
</gene>
<organism evidence="1 2">
    <name type="scientific">Bowmanella dokdonensis</name>
    <dbReference type="NCBI Taxonomy" id="751969"/>
    <lineage>
        <taxon>Bacteria</taxon>
        <taxon>Pseudomonadati</taxon>
        <taxon>Pseudomonadota</taxon>
        <taxon>Gammaproteobacteria</taxon>
        <taxon>Alteromonadales</taxon>
        <taxon>Alteromonadaceae</taxon>
        <taxon>Bowmanella</taxon>
    </lineage>
</organism>
<evidence type="ECO:0000313" key="1">
    <source>
        <dbReference type="EMBL" id="MBN7825134.1"/>
    </source>
</evidence>
<protein>
    <submittedName>
        <fullName evidence="1">Uncharacterized protein</fullName>
    </submittedName>
</protein>
<name>A0A939IQK5_9ALTE</name>
<comment type="caution">
    <text evidence="1">The sequence shown here is derived from an EMBL/GenBank/DDBJ whole genome shotgun (WGS) entry which is preliminary data.</text>
</comment>
<evidence type="ECO:0000313" key="2">
    <source>
        <dbReference type="Proteomes" id="UP000664654"/>
    </source>
</evidence>
<reference evidence="1" key="1">
    <citation type="submission" date="2021-03" db="EMBL/GenBank/DDBJ databases">
        <title>novel species isolated from a fishpond in China.</title>
        <authorList>
            <person name="Lu H."/>
            <person name="Cai Z."/>
        </authorList>
    </citation>
    <scope>NUCLEOTIDE SEQUENCE</scope>
    <source>
        <strain evidence="1">JCM 30855</strain>
    </source>
</reference>
<proteinExistence type="predicted"/>
<dbReference type="EMBL" id="JAFKCV010000003">
    <property type="protein sequence ID" value="MBN7825134.1"/>
    <property type="molecule type" value="Genomic_DNA"/>
</dbReference>
<accession>A0A939IQK5</accession>
<dbReference type="AlphaFoldDB" id="A0A939IQK5"/>
<dbReference type="RefSeq" id="WP_206573234.1">
    <property type="nucleotide sequence ID" value="NZ_JAFKCV010000003.1"/>
</dbReference>
<keyword evidence="2" id="KW-1185">Reference proteome</keyword>
<sequence length="250" mass="28652">MNTRKYYLQHVVPALRRFLQGYHVREMGLLHDLERGAVVAEQMLGLSDFAHKDPDCTPISDAYKSSREFRERKAWVEEPLYEICCDLANAWKHHSISRDRRTIDGLGAVREVCAICRYRDTKGVYYRTQKFTMLQMNSGMRADLRRVIVASARFWAAQLAGLQVVDETSSGLLNFSEHVGRDDIESDLPMVIHGIAGEPMHVEMRCFDFDPHRQVLIDAEPNTGFDGLANLEIRVHKDYTVAPSSLELPR</sequence>